<dbReference type="RefSeq" id="WP_126420295.1">
    <property type="nucleotide sequence ID" value="NZ_AP018827.1"/>
</dbReference>
<dbReference type="OrthoDB" id="7172251at2"/>
<reference evidence="2" key="2">
    <citation type="journal article" date="2017" name="Plant Physiol. Biochem.">
        <title>Differential oxidative and antioxidative response of duckweed Lemna minor toward plant growth promoting/inhibiting bacteria.</title>
        <authorList>
            <person name="Ishizawa H."/>
            <person name="Kuroda M."/>
            <person name="Morikawa M."/>
            <person name="Ike M."/>
        </authorList>
    </citation>
    <scope>NUCLEOTIDE SEQUENCE [LARGE SCALE GENOMIC DNA]</scope>
    <source>
        <strain evidence="2">M6</strain>
    </source>
</reference>
<protein>
    <submittedName>
        <fullName evidence="1">Uncharacterized protein</fullName>
    </submittedName>
</protein>
<name>A0A3G9G2I8_9CAUL</name>
<gene>
    <name evidence="1" type="ORF">EM6_0633</name>
</gene>
<dbReference type="AlphaFoldDB" id="A0A3G9G2I8"/>
<dbReference type="Proteomes" id="UP000278756">
    <property type="component" value="Chromosome 1"/>
</dbReference>
<reference evidence="2" key="1">
    <citation type="journal article" date="2017" name="Biotechnol. Biofuels">
        <title>Evaluation of environmental bacterial communities as a factor affecting the growth of duckweed Lemna minor.</title>
        <authorList>
            <person name="Ishizawa H."/>
            <person name="Kuroda M."/>
            <person name="Morikawa M."/>
            <person name="Ike M."/>
        </authorList>
    </citation>
    <scope>NUCLEOTIDE SEQUENCE [LARGE SCALE GENOMIC DNA]</scope>
    <source>
        <strain evidence="2">M6</strain>
    </source>
</reference>
<proteinExistence type="predicted"/>
<organism evidence="1 2">
    <name type="scientific">Asticcacaulis excentricus</name>
    <dbReference type="NCBI Taxonomy" id="78587"/>
    <lineage>
        <taxon>Bacteria</taxon>
        <taxon>Pseudomonadati</taxon>
        <taxon>Pseudomonadota</taxon>
        <taxon>Alphaproteobacteria</taxon>
        <taxon>Caulobacterales</taxon>
        <taxon>Caulobacteraceae</taxon>
        <taxon>Asticcacaulis</taxon>
    </lineage>
</organism>
<sequence length="164" mass="18215">MAQVASDRGRDLRQLRYAEHFLTWALRTSVACSPQCRLLQREFAHAFGPEPSEGLKAFHSWLLALAKGRRRLEIGRPGLIALTRDEEMLLSLLTHAQTQEVDRFTAQARFVLGAEPSVDLYAAARHLMELMAQRGHGLPVSAAVGRDLPTVLPCVGQPPQLRAI</sequence>
<evidence type="ECO:0000313" key="1">
    <source>
        <dbReference type="EMBL" id="BBF80055.1"/>
    </source>
</evidence>
<evidence type="ECO:0000313" key="2">
    <source>
        <dbReference type="Proteomes" id="UP000278756"/>
    </source>
</evidence>
<dbReference type="EMBL" id="AP018827">
    <property type="protein sequence ID" value="BBF80055.1"/>
    <property type="molecule type" value="Genomic_DNA"/>
</dbReference>
<accession>A0A3G9G2I8</accession>